<dbReference type="PROSITE" id="PS50931">
    <property type="entry name" value="HTH_LYSR"/>
    <property type="match status" value="1"/>
</dbReference>
<proteinExistence type="inferred from homology"/>
<dbReference type="Pfam" id="PF03466">
    <property type="entry name" value="LysR_substrate"/>
    <property type="match status" value="1"/>
</dbReference>
<feature type="domain" description="HTH lysR-type" evidence="5">
    <location>
        <begin position="10"/>
        <end position="59"/>
    </location>
</feature>
<gene>
    <name evidence="6" type="ORF">NAF29_16535</name>
</gene>
<dbReference type="InterPro" id="IPR036390">
    <property type="entry name" value="WH_DNA-bd_sf"/>
</dbReference>
<dbReference type="InterPro" id="IPR058163">
    <property type="entry name" value="LysR-type_TF_proteobact-type"/>
</dbReference>
<evidence type="ECO:0000313" key="7">
    <source>
        <dbReference type="Proteomes" id="UP001165393"/>
    </source>
</evidence>
<dbReference type="PANTHER" id="PTHR30537">
    <property type="entry name" value="HTH-TYPE TRANSCRIPTIONAL REGULATOR"/>
    <property type="match status" value="1"/>
</dbReference>
<dbReference type="InterPro" id="IPR000847">
    <property type="entry name" value="LysR_HTH_N"/>
</dbReference>
<dbReference type="FunFam" id="3.40.190.290:FF:000001">
    <property type="entry name" value="Transcriptional regulator, LysR family"/>
    <property type="match status" value="1"/>
</dbReference>
<dbReference type="Gene3D" id="1.10.10.10">
    <property type="entry name" value="Winged helix-like DNA-binding domain superfamily/Winged helix DNA-binding domain"/>
    <property type="match status" value="1"/>
</dbReference>
<evidence type="ECO:0000256" key="4">
    <source>
        <dbReference type="ARBA" id="ARBA00023163"/>
    </source>
</evidence>
<dbReference type="InterPro" id="IPR005119">
    <property type="entry name" value="LysR_subst-bd"/>
</dbReference>
<protein>
    <submittedName>
        <fullName evidence="6">LysR family transcriptional regulator</fullName>
    </submittedName>
</protein>
<dbReference type="AlphaFoldDB" id="A0AA41WAF3"/>
<dbReference type="EMBL" id="JAMQGP010000009">
    <property type="protein sequence ID" value="MCM2681257.1"/>
    <property type="molecule type" value="Genomic_DNA"/>
</dbReference>
<keyword evidence="2" id="KW-0805">Transcription regulation</keyword>
<name>A0AA41WAF3_9GAMM</name>
<dbReference type="SUPFAM" id="SSF46785">
    <property type="entry name" value="Winged helix' DNA-binding domain"/>
    <property type="match status" value="1"/>
</dbReference>
<dbReference type="GO" id="GO:0006351">
    <property type="term" value="P:DNA-templated transcription"/>
    <property type="evidence" value="ECO:0007669"/>
    <property type="project" value="TreeGrafter"/>
</dbReference>
<keyword evidence="4" id="KW-0804">Transcription</keyword>
<evidence type="ECO:0000256" key="2">
    <source>
        <dbReference type="ARBA" id="ARBA00023015"/>
    </source>
</evidence>
<dbReference type="RefSeq" id="WP_251262740.1">
    <property type="nucleotide sequence ID" value="NZ_JAMQGP010000009.1"/>
</dbReference>
<keyword evidence="3" id="KW-0238">DNA-binding</keyword>
<evidence type="ECO:0000256" key="3">
    <source>
        <dbReference type="ARBA" id="ARBA00023125"/>
    </source>
</evidence>
<dbReference type="SUPFAM" id="SSF53850">
    <property type="entry name" value="Periplasmic binding protein-like II"/>
    <property type="match status" value="1"/>
</dbReference>
<dbReference type="Proteomes" id="UP001165393">
    <property type="component" value="Unassembled WGS sequence"/>
</dbReference>
<dbReference type="GO" id="GO:0043565">
    <property type="term" value="F:sequence-specific DNA binding"/>
    <property type="evidence" value="ECO:0007669"/>
    <property type="project" value="TreeGrafter"/>
</dbReference>
<comment type="similarity">
    <text evidence="1">Belongs to the LysR transcriptional regulatory family.</text>
</comment>
<dbReference type="PANTHER" id="PTHR30537:SF10">
    <property type="entry name" value="TRANSCRIPTIONAL REGULATOR-RELATED"/>
    <property type="match status" value="1"/>
</dbReference>
<evidence type="ECO:0000259" key="5">
    <source>
        <dbReference type="PROSITE" id="PS50931"/>
    </source>
</evidence>
<evidence type="ECO:0000256" key="1">
    <source>
        <dbReference type="ARBA" id="ARBA00009437"/>
    </source>
</evidence>
<organism evidence="6 7">
    <name type="scientific">Echinimonas agarilytica</name>
    <dbReference type="NCBI Taxonomy" id="1215918"/>
    <lineage>
        <taxon>Bacteria</taxon>
        <taxon>Pseudomonadati</taxon>
        <taxon>Pseudomonadota</taxon>
        <taxon>Gammaproteobacteria</taxon>
        <taxon>Alteromonadales</taxon>
        <taxon>Echinimonadaceae</taxon>
        <taxon>Echinimonas</taxon>
    </lineage>
</organism>
<dbReference type="Pfam" id="PF00126">
    <property type="entry name" value="HTH_1"/>
    <property type="match status" value="1"/>
</dbReference>
<sequence length="290" mass="32480">MASWEGVNEFVSVAQTNSFTGAAKKLSTSVAQVSRRVSALEQHLGVVLLYRTTRRVSLTEAGQVYYQQCKHVVEGLDLAELAVSEMQSSPKGLLKITAPVTYGEQHIAPLLHQFLGQYPAVNLELVLTNQKLDLIESGIDIAVRLGRLDDSRFVAKKLSTRQLHVCASPAYIKRHGEPYTLSELSHHQCLMGSIDYWRFTEDETERSIRVNGRVKSNSGLALRDAAKRGLGLVQLPDYYVHEDLAAGHLIEVLTHYRCEREGVWALYLQNRHLSPKVRLLIDFLSEALSS</sequence>
<reference evidence="6 7" key="1">
    <citation type="journal article" date="2013" name="Antonie Van Leeuwenhoek">
        <title>Echinimonas agarilytica gen. nov., sp. nov., a new gammaproteobacterium isolated from the sea urchin Strongylocentrotus intermedius.</title>
        <authorList>
            <person name="Nedashkovskaya O.I."/>
            <person name="Stenkova A.M."/>
            <person name="Zhukova N.V."/>
            <person name="Van Trappen S."/>
            <person name="Lee J.S."/>
            <person name="Kim S.B."/>
        </authorList>
    </citation>
    <scope>NUCLEOTIDE SEQUENCE [LARGE SCALE GENOMIC DNA]</scope>
    <source>
        <strain evidence="6 7">KMM 6351</strain>
    </source>
</reference>
<comment type="caution">
    <text evidence="6">The sequence shown here is derived from an EMBL/GenBank/DDBJ whole genome shotgun (WGS) entry which is preliminary data.</text>
</comment>
<dbReference type="Gene3D" id="3.40.190.290">
    <property type="match status" value="1"/>
</dbReference>
<dbReference type="InterPro" id="IPR036388">
    <property type="entry name" value="WH-like_DNA-bd_sf"/>
</dbReference>
<keyword evidence="7" id="KW-1185">Reference proteome</keyword>
<evidence type="ECO:0000313" key="6">
    <source>
        <dbReference type="EMBL" id="MCM2681257.1"/>
    </source>
</evidence>
<accession>A0AA41WAF3</accession>
<dbReference type="FunFam" id="1.10.10.10:FF:000001">
    <property type="entry name" value="LysR family transcriptional regulator"/>
    <property type="match status" value="1"/>
</dbReference>
<dbReference type="GO" id="GO:0003700">
    <property type="term" value="F:DNA-binding transcription factor activity"/>
    <property type="evidence" value="ECO:0007669"/>
    <property type="project" value="InterPro"/>
</dbReference>